<dbReference type="SUPFAM" id="SSF51726">
    <property type="entry name" value="UROD/MetE-like"/>
    <property type="match status" value="1"/>
</dbReference>
<dbReference type="GO" id="GO:0008168">
    <property type="term" value="F:methyltransferase activity"/>
    <property type="evidence" value="ECO:0007669"/>
    <property type="project" value="UniProtKB-KW"/>
</dbReference>
<name>A0A4U8Q421_9FIRM</name>
<dbReference type="Gene3D" id="3.20.20.210">
    <property type="match status" value="1"/>
</dbReference>
<dbReference type="Proteomes" id="UP000306509">
    <property type="component" value="Unassembled WGS sequence"/>
</dbReference>
<dbReference type="InterPro" id="IPR000257">
    <property type="entry name" value="Uroporphyrinogen_deCOase"/>
</dbReference>
<comment type="caution">
    <text evidence="2">The sequence shown here is derived from an EMBL/GenBank/DDBJ whole genome shotgun (WGS) entry which is preliminary data.</text>
</comment>
<dbReference type="AlphaFoldDB" id="A0A4U8Q421"/>
<proteinExistence type="predicted"/>
<protein>
    <submittedName>
        <fullName evidence="2">Methylcobalamin:coenzyme M methyltransferase</fullName>
    </submittedName>
</protein>
<evidence type="ECO:0000313" key="3">
    <source>
        <dbReference type="Proteomes" id="UP000306509"/>
    </source>
</evidence>
<organism evidence="2 3">
    <name type="scientific">Robinsoniella peoriensis</name>
    <dbReference type="NCBI Taxonomy" id="180332"/>
    <lineage>
        <taxon>Bacteria</taxon>
        <taxon>Bacillati</taxon>
        <taxon>Bacillota</taxon>
        <taxon>Clostridia</taxon>
        <taxon>Lachnospirales</taxon>
        <taxon>Lachnospiraceae</taxon>
        <taxon>Robinsoniella</taxon>
    </lineage>
</organism>
<dbReference type="PANTHER" id="PTHR47099">
    <property type="entry name" value="METHYLCOBAMIDE:COM METHYLTRANSFERASE MTBA"/>
    <property type="match status" value="1"/>
</dbReference>
<dbReference type="InterPro" id="IPR038071">
    <property type="entry name" value="UROD/MetE-like_sf"/>
</dbReference>
<dbReference type="RefSeq" id="WP_138003265.1">
    <property type="nucleotide sequence ID" value="NZ_QGQD01000069.1"/>
</dbReference>
<dbReference type="EMBL" id="QGQD01000069">
    <property type="protein sequence ID" value="TLC99446.1"/>
    <property type="molecule type" value="Genomic_DNA"/>
</dbReference>
<evidence type="ECO:0000259" key="1">
    <source>
        <dbReference type="Pfam" id="PF01208"/>
    </source>
</evidence>
<dbReference type="GO" id="GO:0004853">
    <property type="term" value="F:uroporphyrinogen decarboxylase activity"/>
    <property type="evidence" value="ECO:0007669"/>
    <property type="project" value="InterPro"/>
</dbReference>
<feature type="domain" description="Uroporphyrinogen decarboxylase (URO-D)" evidence="1">
    <location>
        <begin position="133"/>
        <end position="346"/>
    </location>
</feature>
<dbReference type="Pfam" id="PF01208">
    <property type="entry name" value="URO-D"/>
    <property type="match status" value="1"/>
</dbReference>
<keyword evidence="3" id="KW-1185">Reference proteome</keyword>
<reference evidence="2 3" key="1">
    <citation type="journal article" date="2019" name="Anaerobe">
        <title>Detection of Robinsoniella peoriensis in multiple bone samples of a trauma patient.</title>
        <authorList>
            <person name="Schrottner P."/>
            <person name="Hartwich K."/>
            <person name="Bunk B."/>
            <person name="Schober I."/>
            <person name="Helbig S."/>
            <person name="Rudolph W.W."/>
            <person name="Gunzer F."/>
        </authorList>
    </citation>
    <scope>NUCLEOTIDE SEQUENCE [LARGE SCALE GENOMIC DNA]</scope>
    <source>
        <strain evidence="2 3">DSM 106044</strain>
    </source>
</reference>
<dbReference type="GO" id="GO:0032259">
    <property type="term" value="P:methylation"/>
    <property type="evidence" value="ECO:0007669"/>
    <property type="project" value="UniProtKB-KW"/>
</dbReference>
<dbReference type="PANTHER" id="PTHR47099:SF1">
    <property type="entry name" value="METHYLCOBAMIDE:COM METHYLTRANSFERASE MTBA"/>
    <property type="match status" value="1"/>
</dbReference>
<sequence>MTSRERVRAAIAHQKPDRTPAAFEAVDSVVEKLMVHYQFTDYSQLLDKFKIDVVPVSPKYIGPKCKEYVNEKGQKVTTSYWGYETTIHKTAIDEYGMTSYFPLNDVTTIEEVDAFPFPDPDWFDYSVIKEECDKYPDKAIIVGHEGPFQIVTFLIDMDRFFVMMIEEPEVAQRILDRMVAFELEYYERIFKAGEGRIDILRPHDDYGTQISLLFSVDMWRDFFKENTKKLTALAHKYNAFYQQHSCGAVRPIIPELIECNVDVLEPIQKVAGLEPESLQEEFGGKITFHGGIDTQGILPYGTPQEVAEETRRFIKTLNRDGGYILMASQAFEGDVPIENIEALYEVERQIPR</sequence>
<keyword evidence="2" id="KW-0489">Methyltransferase</keyword>
<keyword evidence="2" id="KW-0808">Transferase</keyword>
<dbReference type="STRING" id="180332.GCA_000797495_05604"/>
<evidence type="ECO:0000313" key="2">
    <source>
        <dbReference type="EMBL" id="TLC99446.1"/>
    </source>
</evidence>
<dbReference type="InterPro" id="IPR052024">
    <property type="entry name" value="Methanogen_methyltrans"/>
</dbReference>
<gene>
    <name evidence="2" type="ORF">DSM106044_03649</name>
</gene>
<accession>A0A4U8Q421</accession>
<dbReference type="GO" id="GO:0006779">
    <property type="term" value="P:porphyrin-containing compound biosynthetic process"/>
    <property type="evidence" value="ECO:0007669"/>
    <property type="project" value="InterPro"/>
</dbReference>